<keyword evidence="3" id="KW-1185">Reference proteome</keyword>
<evidence type="ECO:0000256" key="1">
    <source>
        <dbReference type="SAM" id="MobiDB-lite"/>
    </source>
</evidence>
<evidence type="ECO:0000313" key="2">
    <source>
        <dbReference type="EMBL" id="VDP87779.1"/>
    </source>
</evidence>
<reference evidence="4" key="1">
    <citation type="submission" date="2016-06" db="UniProtKB">
        <authorList>
            <consortium name="WormBaseParasite"/>
        </authorList>
    </citation>
    <scope>IDENTIFICATION</scope>
</reference>
<dbReference type="WBParaSite" id="ECPE_0001092201-mRNA-1">
    <property type="protein sequence ID" value="ECPE_0001092201-mRNA-1"/>
    <property type="gene ID" value="ECPE_0001092201"/>
</dbReference>
<feature type="compositionally biased region" description="Basic and acidic residues" evidence="1">
    <location>
        <begin position="273"/>
        <end position="286"/>
    </location>
</feature>
<gene>
    <name evidence="2" type="ORF">ECPE_LOCUS10888</name>
</gene>
<dbReference type="Proteomes" id="UP000272942">
    <property type="component" value="Unassembled WGS sequence"/>
</dbReference>
<evidence type="ECO:0000313" key="3">
    <source>
        <dbReference type="Proteomes" id="UP000272942"/>
    </source>
</evidence>
<dbReference type="AlphaFoldDB" id="A0A183AVA3"/>
<evidence type="ECO:0000313" key="4">
    <source>
        <dbReference type="WBParaSite" id="ECPE_0001092201-mRNA-1"/>
    </source>
</evidence>
<dbReference type="EMBL" id="UZAN01049862">
    <property type="protein sequence ID" value="VDP87779.1"/>
    <property type="molecule type" value="Genomic_DNA"/>
</dbReference>
<feature type="compositionally biased region" description="Polar residues" evidence="1">
    <location>
        <begin position="290"/>
        <end position="305"/>
    </location>
</feature>
<protein>
    <submittedName>
        <fullName evidence="4">HRDC domain-containing protein</fullName>
    </submittedName>
</protein>
<proteinExistence type="predicted"/>
<dbReference type="OrthoDB" id="6279381at2759"/>
<feature type="region of interest" description="Disordered" evidence="1">
    <location>
        <begin position="273"/>
        <end position="305"/>
    </location>
</feature>
<sequence>MDELREIIAHLTPDDVRTLIEFVDERYRASMGNFECIFPVSGDHGLRLLVFLESCAKDTSTGNLGMRTPTVRYYDLVQYAFLTVYHRPDNRACSVWQRTPTDMTTLTKLPDYYILKHGELSGEALIQASRMTGVGREGLIRLIELCKRGFHLAGTEVANQRVRWNENNTSVTKKYSPIDCTKMNIPVEPGAGRVKSNIQGAGGDGHSESVADVVESILGGAVSFHAQIPTVNDLSSKSILDEKFRRDSVRGTNVACSSHPTPVRKTAVLRKLSEVNRQKKDGKQIGDRNSGASSSRLRPKSMTLTYPSIHSGGNLDEGMNHWHRSQSVISITRLPDHPSKLDVLSNRSSGLNPTKMRASREAILDGTYLVNKDEYTDLGSILDAQTIKELTQSVRQKRSQIEVNNKSLRTLKPGIRSLSPGRHAPNSEQKHQPSCLKSSNPIGQIPRLRILQSSQHDGVPLIKSKNGLPKNETRQPTKVNGRHFPPALPKYGTTLSKSNSSRRPRRDANNPPMSLQTKQPEEITPRGLPAWI</sequence>
<organism evidence="4">
    <name type="scientific">Echinostoma caproni</name>
    <dbReference type="NCBI Taxonomy" id="27848"/>
    <lineage>
        <taxon>Eukaryota</taxon>
        <taxon>Metazoa</taxon>
        <taxon>Spiralia</taxon>
        <taxon>Lophotrochozoa</taxon>
        <taxon>Platyhelminthes</taxon>
        <taxon>Trematoda</taxon>
        <taxon>Digenea</taxon>
        <taxon>Plagiorchiida</taxon>
        <taxon>Echinostomata</taxon>
        <taxon>Echinostomatoidea</taxon>
        <taxon>Echinostomatidae</taxon>
        <taxon>Echinostoma</taxon>
    </lineage>
</organism>
<feature type="region of interest" description="Disordered" evidence="1">
    <location>
        <begin position="412"/>
        <end position="441"/>
    </location>
</feature>
<reference evidence="2 3" key="2">
    <citation type="submission" date="2018-11" db="EMBL/GenBank/DDBJ databases">
        <authorList>
            <consortium name="Pathogen Informatics"/>
        </authorList>
    </citation>
    <scope>NUCLEOTIDE SEQUENCE [LARGE SCALE GENOMIC DNA]</scope>
    <source>
        <strain evidence="2 3">Egypt</strain>
    </source>
</reference>
<accession>A0A183AVA3</accession>
<feature type="region of interest" description="Disordered" evidence="1">
    <location>
        <begin position="453"/>
        <end position="532"/>
    </location>
</feature>
<name>A0A183AVA3_9TREM</name>